<sequence>MARQISMEAALVAYRRKLAELVDANVLLEARVEQLELELTQAQAENGRSDSEASA</sequence>
<keyword evidence="1" id="KW-0175">Coiled coil</keyword>
<dbReference type="RefSeq" id="WP_207247541.1">
    <property type="nucleotide sequence ID" value="NZ_JAFMOF010000002.1"/>
</dbReference>
<evidence type="ECO:0000256" key="1">
    <source>
        <dbReference type="SAM" id="Coils"/>
    </source>
</evidence>
<evidence type="ECO:0008006" key="4">
    <source>
        <dbReference type="Google" id="ProtNLM"/>
    </source>
</evidence>
<accession>A0A939FP54</accession>
<protein>
    <recommendedName>
        <fullName evidence="4">Transposase</fullName>
    </recommendedName>
</protein>
<feature type="coiled-coil region" evidence="1">
    <location>
        <begin position="11"/>
        <end position="52"/>
    </location>
</feature>
<dbReference type="AlphaFoldDB" id="A0A939FP54"/>
<evidence type="ECO:0000313" key="2">
    <source>
        <dbReference type="EMBL" id="MBO0654231.1"/>
    </source>
</evidence>
<proteinExistence type="predicted"/>
<dbReference type="Proteomes" id="UP000664781">
    <property type="component" value="Unassembled WGS sequence"/>
</dbReference>
<organism evidence="2 3">
    <name type="scientific">Streptomyces triculaminicus</name>
    <dbReference type="NCBI Taxonomy" id="2816232"/>
    <lineage>
        <taxon>Bacteria</taxon>
        <taxon>Bacillati</taxon>
        <taxon>Actinomycetota</taxon>
        <taxon>Actinomycetes</taxon>
        <taxon>Kitasatosporales</taxon>
        <taxon>Streptomycetaceae</taxon>
        <taxon>Streptomyces</taxon>
    </lineage>
</organism>
<comment type="caution">
    <text evidence="2">The sequence shown here is derived from an EMBL/GenBank/DDBJ whole genome shotgun (WGS) entry which is preliminary data.</text>
</comment>
<evidence type="ECO:0000313" key="3">
    <source>
        <dbReference type="Proteomes" id="UP000664781"/>
    </source>
</evidence>
<name>A0A939FP54_9ACTN</name>
<gene>
    <name evidence="2" type="ORF">J1792_16060</name>
</gene>
<keyword evidence="3" id="KW-1185">Reference proteome</keyword>
<dbReference type="EMBL" id="JAFMOF010000002">
    <property type="protein sequence ID" value="MBO0654231.1"/>
    <property type="molecule type" value="Genomic_DNA"/>
</dbReference>
<reference evidence="2" key="1">
    <citation type="submission" date="2021-03" db="EMBL/GenBank/DDBJ databases">
        <title>Streptomyces strains.</title>
        <authorList>
            <person name="Lund M.B."/>
            <person name="Toerring T."/>
        </authorList>
    </citation>
    <scope>NUCLEOTIDE SEQUENCE</scope>
    <source>
        <strain evidence="2">JCM 4242</strain>
    </source>
</reference>